<dbReference type="RefSeq" id="WP_230105869.1">
    <property type="nucleotide sequence ID" value="NZ_AP024845.1"/>
</dbReference>
<proteinExistence type="predicted"/>
<keyword evidence="3" id="KW-0285">Flavoprotein</keyword>
<evidence type="ECO:0000256" key="3">
    <source>
        <dbReference type="ARBA" id="ARBA00022630"/>
    </source>
</evidence>
<dbReference type="PANTHER" id="PTHR42917">
    <property type="entry name" value="2,4-DIENOYL-COA REDUCTASE"/>
    <property type="match status" value="1"/>
</dbReference>
<protein>
    <submittedName>
        <fullName evidence="11">Oxidoreductase</fullName>
    </submittedName>
</protein>
<feature type="domain" description="FAD/NAD(P)-binding" evidence="10">
    <location>
        <begin position="375"/>
        <end position="609"/>
    </location>
</feature>
<feature type="domain" description="NADH:flavin oxidoreductase/NADH oxidase N-terminal" evidence="9">
    <location>
        <begin position="6"/>
        <end position="328"/>
    </location>
</feature>
<reference evidence="12" key="1">
    <citation type="journal article" date="2023" name="Int. J. Syst. Evol. Microbiol.">
        <title>Claveliimonas bilis gen. nov., sp. nov., deoxycholic acid-producing bacteria isolated from human faeces, and reclassification of Sellimonas monacensis Zenner et al. 2021 as Claveliimonas monacensis comb. nov.</title>
        <authorList>
            <person name="Hisatomi A."/>
            <person name="Kastawa N.W.E.P.G."/>
            <person name="Song I."/>
            <person name="Ohkuma M."/>
            <person name="Fukiya S."/>
            <person name="Sakamoto M."/>
        </authorList>
    </citation>
    <scope>NUCLEOTIDE SEQUENCE [LARGE SCALE GENOMIC DNA]</scope>
    <source>
        <strain evidence="12">12BBH14</strain>
    </source>
</reference>
<evidence type="ECO:0000256" key="4">
    <source>
        <dbReference type="ARBA" id="ARBA00022643"/>
    </source>
</evidence>
<evidence type="ECO:0000259" key="9">
    <source>
        <dbReference type="Pfam" id="PF00724"/>
    </source>
</evidence>
<dbReference type="InterPro" id="IPR023753">
    <property type="entry name" value="FAD/NAD-binding_dom"/>
</dbReference>
<dbReference type="Pfam" id="PF07992">
    <property type="entry name" value="Pyr_redox_2"/>
    <property type="match status" value="1"/>
</dbReference>
<dbReference type="Proteomes" id="UP001305815">
    <property type="component" value="Chromosome"/>
</dbReference>
<organism evidence="11 12">
    <name type="scientific">Claveliimonas bilis</name>
    <dbReference type="NCBI Taxonomy" id="3028070"/>
    <lineage>
        <taxon>Bacteria</taxon>
        <taxon>Bacillati</taxon>
        <taxon>Bacillota</taxon>
        <taxon>Clostridia</taxon>
        <taxon>Lachnospirales</taxon>
        <taxon>Lachnospiraceae</taxon>
        <taxon>Claveliimonas</taxon>
    </lineage>
</organism>
<evidence type="ECO:0000259" key="10">
    <source>
        <dbReference type="Pfam" id="PF07992"/>
    </source>
</evidence>
<dbReference type="InterPro" id="IPR001155">
    <property type="entry name" value="OxRdtase_FMN_N"/>
</dbReference>
<dbReference type="CDD" id="cd02803">
    <property type="entry name" value="OYE_like_FMN_family"/>
    <property type="match status" value="1"/>
</dbReference>
<dbReference type="Pfam" id="PF00724">
    <property type="entry name" value="Oxidored_FMN"/>
    <property type="match status" value="1"/>
</dbReference>
<keyword evidence="6" id="KW-0560">Oxidoreductase</keyword>
<comment type="cofactor">
    <cofactor evidence="2">
        <name>[4Fe-4S] cluster</name>
        <dbReference type="ChEBI" id="CHEBI:49883"/>
    </cofactor>
</comment>
<keyword evidence="8" id="KW-0411">Iron-sulfur</keyword>
<accession>A0ABM8I4A6</accession>
<sequence>MSYDALFSPIKLRGLELKNRVVLPGMNTKMAKNKHDVAEDLTGYHGAIAAGGCGLNIVEIATICPECHAYLYLGLYNEHHRDELKKIVDAIHENGGKAAVQIWHGGFVPQEFFDKTNKLETPDNLTVERIHEIIKQYGQAAKFAVEAGFDALEFHGAHTYLPHEFMNPSLNQRTDEYGNQSLENRCRFSLEVIREMRANMPDDMPLIMRIDAIDEMLPKVTTVEETIQFINWAEEAGVDAMDLSRGNARSLATVYEVPPYNLEPGFNMDNIAAIKKGIHIPVIGVGRVNMPGLADELIREGKIDMIAVGRGQLADPQWCNKAKEGREEDIRRCIGCTEGCYDKVIDPNAKHITCTRNPMLCLEYKGLPKAETPKNVMVIGGGIGGLVTAEFLKARGHNPTIYEAAENPGGRFVLAGKAPKKQEFAAAVEWEIEQCRKKGIEIKTGTKVTPELIEEVKPDHVIIATGSEYVKPDIPGIDGADVVSAEDILTDKAEAKGEVLILGGGLIGCETAQYLINKGVKDVRIMDKKRVGNKMGMLRTMFLDIEYPGKTIQKSNRSNITSIGDHEITYKFTDKFKKTSEKTRHFDTLVISVGTTSRKTEDLKAKCEELGIAYDVIGDAKKVGMGIDATADAYAVGMSV</sequence>
<dbReference type="PANTHER" id="PTHR42917:SF2">
    <property type="entry name" value="2,4-DIENOYL-COA REDUCTASE [(2E)-ENOYL-COA-PRODUCING]"/>
    <property type="match status" value="1"/>
</dbReference>
<evidence type="ECO:0000256" key="8">
    <source>
        <dbReference type="ARBA" id="ARBA00023014"/>
    </source>
</evidence>
<keyword evidence="4" id="KW-0288">FMN</keyword>
<gene>
    <name evidence="11" type="ORF">Lac1_19960</name>
</gene>
<evidence type="ECO:0000313" key="11">
    <source>
        <dbReference type="EMBL" id="BDZ77813.1"/>
    </source>
</evidence>
<keyword evidence="7" id="KW-0408">Iron</keyword>
<evidence type="ECO:0000256" key="6">
    <source>
        <dbReference type="ARBA" id="ARBA00023002"/>
    </source>
</evidence>
<evidence type="ECO:0000313" key="12">
    <source>
        <dbReference type="Proteomes" id="UP001305815"/>
    </source>
</evidence>
<evidence type="ECO:0000256" key="2">
    <source>
        <dbReference type="ARBA" id="ARBA00001966"/>
    </source>
</evidence>
<evidence type="ECO:0000256" key="7">
    <source>
        <dbReference type="ARBA" id="ARBA00023004"/>
    </source>
</evidence>
<dbReference type="EMBL" id="AP027742">
    <property type="protein sequence ID" value="BDZ77813.1"/>
    <property type="molecule type" value="Genomic_DNA"/>
</dbReference>
<comment type="cofactor">
    <cofactor evidence="1">
        <name>FMN</name>
        <dbReference type="ChEBI" id="CHEBI:58210"/>
    </cofactor>
</comment>
<evidence type="ECO:0000256" key="5">
    <source>
        <dbReference type="ARBA" id="ARBA00022723"/>
    </source>
</evidence>
<dbReference type="InterPro" id="IPR051793">
    <property type="entry name" value="NADH:flavin_oxidoreductase"/>
</dbReference>
<keyword evidence="12" id="KW-1185">Reference proteome</keyword>
<name>A0ABM8I4A6_9FIRM</name>
<evidence type="ECO:0000256" key="1">
    <source>
        <dbReference type="ARBA" id="ARBA00001917"/>
    </source>
</evidence>
<keyword evidence="5" id="KW-0479">Metal-binding</keyword>